<keyword evidence="2" id="KW-0812">Transmembrane</keyword>
<evidence type="ECO:0000313" key="4">
    <source>
        <dbReference type="Proteomes" id="UP000565572"/>
    </source>
</evidence>
<dbReference type="Proteomes" id="UP000565572">
    <property type="component" value="Unassembled WGS sequence"/>
</dbReference>
<feature type="transmembrane region" description="Helical" evidence="2">
    <location>
        <begin position="45"/>
        <end position="70"/>
    </location>
</feature>
<evidence type="ECO:0000313" key="3">
    <source>
        <dbReference type="EMBL" id="MBB3326341.1"/>
    </source>
</evidence>
<organism evidence="3 4">
    <name type="scientific">Microlunatus antarcticus</name>
    <dbReference type="NCBI Taxonomy" id="53388"/>
    <lineage>
        <taxon>Bacteria</taxon>
        <taxon>Bacillati</taxon>
        <taxon>Actinomycetota</taxon>
        <taxon>Actinomycetes</taxon>
        <taxon>Propionibacteriales</taxon>
        <taxon>Propionibacteriaceae</taxon>
        <taxon>Microlunatus</taxon>
    </lineage>
</organism>
<keyword evidence="2" id="KW-0472">Membrane</keyword>
<dbReference type="EMBL" id="JACHZG010000001">
    <property type="protein sequence ID" value="MBB3326341.1"/>
    <property type="molecule type" value="Genomic_DNA"/>
</dbReference>
<keyword evidence="4" id="KW-1185">Reference proteome</keyword>
<name>A0A7W5JU35_9ACTN</name>
<comment type="caution">
    <text evidence="3">The sequence shown here is derived from an EMBL/GenBank/DDBJ whole genome shotgun (WGS) entry which is preliminary data.</text>
</comment>
<dbReference type="RefSeq" id="WP_183337305.1">
    <property type="nucleotide sequence ID" value="NZ_JACHZG010000001.1"/>
</dbReference>
<proteinExistence type="predicted"/>
<sequence length="78" mass="8399">MVASSRQGRGPDNDRLHLRMSPPPEPTWRSSRESRLGYVTPVGRIFIVLGIICAIFGLLMVASIVIYGLIAGDPGCCG</sequence>
<reference evidence="3 4" key="1">
    <citation type="submission" date="2020-08" db="EMBL/GenBank/DDBJ databases">
        <title>Sequencing the genomes of 1000 actinobacteria strains.</title>
        <authorList>
            <person name="Klenk H.-P."/>
        </authorList>
    </citation>
    <scope>NUCLEOTIDE SEQUENCE [LARGE SCALE GENOMIC DNA]</scope>
    <source>
        <strain evidence="3 4">DSM 11053</strain>
    </source>
</reference>
<protein>
    <submittedName>
        <fullName evidence="3">Uncharacterized protein</fullName>
    </submittedName>
</protein>
<evidence type="ECO:0000256" key="2">
    <source>
        <dbReference type="SAM" id="Phobius"/>
    </source>
</evidence>
<gene>
    <name evidence="3" type="ORF">FHX39_001285</name>
</gene>
<evidence type="ECO:0000256" key="1">
    <source>
        <dbReference type="SAM" id="MobiDB-lite"/>
    </source>
</evidence>
<keyword evidence="2" id="KW-1133">Transmembrane helix</keyword>
<dbReference type="AlphaFoldDB" id="A0A7W5JU35"/>
<accession>A0A7W5JU35</accession>
<feature type="region of interest" description="Disordered" evidence="1">
    <location>
        <begin position="1"/>
        <end position="32"/>
    </location>
</feature>